<dbReference type="SMART" id="SM00448">
    <property type="entry name" value="REC"/>
    <property type="match status" value="1"/>
</dbReference>
<dbReference type="PROSITE" id="PS50110">
    <property type="entry name" value="RESPONSE_REGULATORY"/>
    <property type="match status" value="1"/>
</dbReference>
<evidence type="ECO:0000256" key="1">
    <source>
        <dbReference type="PROSITE-ProRule" id="PRU00169"/>
    </source>
</evidence>
<dbReference type="InterPro" id="IPR011006">
    <property type="entry name" value="CheY-like_superfamily"/>
</dbReference>
<organism evidence="3">
    <name type="scientific">Magnetospirillum gryphiswaldense</name>
    <dbReference type="NCBI Taxonomy" id="55518"/>
    <lineage>
        <taxon>Bacteria</taxon>
        <taxon>Pseudomonadati</taxon>
        <taxon>Pseudomonadota</taxon>
        <taxon>Alphaproteobacteria</taxon>
        <taxon>Rhodospirillales</taxon>
        <taxon>Rhodospirillaceae</taxon>
        <taxon>Magnetospirillum</taxon>
    </lineage>
</organism>
<evidence type="ECO:0000259" key="2">
    <source>
        <dbReference type="PROSITE" id="PS50110"/>
    </source>
</evidence>
<sequence length="145" mass="15594">MLRVDGSKARVLVIHPSAHMRRLIITLMAALGVKACEEARSTVQAIPLVLKNLPNLIVIDLGGDSTEALLFAHRLRRGEFGHADTSVLGISPSSHHAMLELAWEAGISDMVPTPISAIEIIQRAGALIEESHRRKPLGGTRSAAE</sequence>
<dbReference type="AlphaFoldDB" id="A4U0L1"/>
<reference evidence="3" key="1">
    <citation type="journal article" date="2007" name="J. Bacteriol.">
        <title>Comparative genome analysis of four magnetotactic bacteria reveals a complex set of group-specific genes implicated in magnetosome biomineralization and function.</title>
        <authorList>
            <person name="Richter M."/>
            <person name="Kube M."/>
            <person name="Bazylinski D.A."/>
            <person name="Lombardot T."/>
            <person name="Gloeckner F.O."/>
            <person name="Reinhardt R."/>
            <person name="Schueler D."/>
        </authorList>
    </citation>
    <scope>NUCLEOTIDE SEQUENCE</scope>
    <source>
        <strain evidence="3">MSR-1</strain>
    </source>
</reference>
<name>A4U0L1_9PROT</name>
<evidence type="ECO:0000313" key="3">
    <source>
        <dbReference type="EMBL" id="CAM76418.1"/>
    </source>
</evidence>
<dbReference type="InterPro" id="IPR001789">
    <property type="entry name" value="Sig_transdc_resp-reg_receiver"/>
</dbReference>
<feature type="modified residue" description="4-aspartylphosphate" evidence="1">
    <location>
        <position position="60"/>
    </location>
</feature>
<dbReference type="GO" id="GO:0000160">
    <property type="term" value="P:phosphorelay signal transduction system"/>
    <property type="evidence" value="ECO:0007669"/>
    <property type="project" value="InterPro"/>
</dbReference>
<feature type="domain" description="Response regulatory" evidence="2">
    <location>
        <begin position="10"/>
        <end position="128"/>
    </location>
</feature>
<dbReference type="SUPFAM" id="SSF52172">
    <property type="entry name" value="CheY-like"/>
    <property type="match status" value="1"/>
</dbReference>
<accession>A4U0L1</accession>
<gene>
    <name evidence="3" type="ORF">MGR_1310</name>
</gene>
<keyword evidence="1" id="KW-0597">Phosphoprotein</keyword>
<proteinExistence type="predicted"/>
<dbReference type="Gene3D" id="3.40.50.2300">
    <property type="match status" value="1"/>
</dbReference>
<dbReference type="EMBL" id="CU459003">
    <property type="protein sequence ID" value="CAM76418.1"/>
    <property type="molecule type" value="Genomic_DNA"/>
</dbReference>
<protein>
    <submittedName>
        <fullName evidence="3">Response regulator consisting of a CheY-like receiver</fullName>
    </submittedName>
</protein>